<dbReference type="InterPro" id="IPR048667">
    <property type="entry name" value="Imm5-like"/>
</dbReference>
<gene>
    <name evidence="2" type="ORF">QV13_03475</name>
</gene>
<keyword evidence="3" id="KW-1185">Reference proteome</keyword>
<keyword evidence="2" id="KW-0378">Hydrolase</keyword>
<comment type="caution">
    <text evidence="2">The sequence shown here is derived from an EMBL/GenBank/DDBJ whole genome shotgun (WGS) entry which is preliminary data.</text>
</comment>
<protein>
    <submittedName>
        <fullName evidence="2">Exonuclease SbcC</fullName>
    </submittedName>
</protein>
<dbReference type="RefSeq" id="WP_024925751.1">
    <property type="nucleotide sequence ID" value="NZ_MDEO01000024.1"/>
</dbReference>
<name>A0A1C2EAA6_9HYPH</name>
<dbReference type="STRING" id="1566387.QV13_03475"/>
<feature type="domain" description="Imm-5-like" evidence="1">
    <location>
        <begin position="13"/>
        <end position="124"/>
    </location>
</feature>
<dbReference type="Proteomes" id="UP000094412">
    <property type="component" value="Unassembled WGS sequence"/>
</dbReference>
<evidence type="ECO:0000313" key="2">
    <source>
        <dbReference type="EMBL" id="OCX23926.1"/>
    </source>
</evidence>
<keyword evidence="2" id="KW-0540">Nuclease</keyword>
<organism evidence="2 3">
    <name type="scientific">Mesorhizobium hungaricum</name>
    <dbReference type="NCBI Taxonomy" id="1566387"/>
    <lineage>
        <taxon>Bacteria</taxon>
        <taxon>Pseudomonadati</taxon>
        <taxon>Pseudomonadota</taxon>
        <taxon>Alphaproteobacteria</taxon>
        <taxon>Hyphomicrobiales</taxon>
        <taxon>Phyllobacteriaceae</taxon>
        <taxon>Mesorhizobium</taxon>
    </lineage>
</organism>
<proteinExistence type="predicted"/>
<evidence type="ECO:0000259" key="1">
    <source>
        <dbReference type="Pfam" id="PF21805"/>
    </source>
</evidence>
<keyword evidence="2" id="KW-0269">Exonuclease</keyword>
<dbReference type="GO" id="GO:0004527">
    <property type="term" value="F:exonuclease activity"/>
    <property type="evidence" value="ECO:0007669"/>
    <property type="project" value="UniProtKB-KW"/>
</dbReference>
<dbReference type="OrthoDB" id="166981at2"/>
<dbReference type="Pfam" id="PF21805">
    <property type="entry name" value="Imm5_like"/>
    <property type="match status" value="1"/>
</dbReference>
<evidence type="ECO:0000313" key="3">
    <source>
        <dbReference type="Proteomes" id="UP000094412"/>
    </source>
</evidence>
<sequence>MTDAIALDIDDLRAVTAYAAENAAGVLAIFEASHPSDTRPRDAIAVARAFAQGGKRGKALRDAAWAALEAAGQADDAAANQAARAAMSACGAAYLHPLARATQVRHILGAAAHATHAAELAAGAAPDAGADHLEQAARLASPRVIEVLCRYPPAPPGGGRVGELLRALDRRLRGTALAGEAGES</sequence>
<reference evidence="2 3" key="1">
    <citation type="submission" date="2016-08" db="EMBL/GenBank/DDBJ databases">
        <title>Whole genome sequence of Mesorhizobium sp. strain UASWS1009 isolated from industrial sewage.</title>
        <authorList>
            <person name="Crovadore J."/>
            <person name="Calmin G."/>
            <person name="Chablais R."/>
            <person name="Cochard B."/>
            <person name="Lefort F."/>
        </authorList>
    </citation>
    <scope>NUCLEOTIDE SEQUENCE [LARGE SCALE GENOMIC DNA]</scope>
    <source>
        <strain evidence="2 3">UASWS1009</strain>
    </source>
</reference>
<dbReference type="AlphaFoldDB" id="A0A1C2EAA6"/>
<accession>A0A1C2EAA6</accession>
<dbReference type="EMBL" id="MDEO01000024">
    <property type="protein sequence ID" value="OCX23926.1"/>
    <property type="molecule type" value="Genomic_DNA"/>
</dbReference>